<name>A0A5P2CC74_STRVZ</name>
<dbReference type="OrthoDB" id="370073at2"/>
<protein>
    <submittedName>
        <fullName evidence="2">Phage tail protein</fullName>
    </submittedName>
</protein>
<proteinExistence type="predicted"/>
<dbReference type="NCBIfam" id="TIGR02242">
    <property type="entry name" value="tail_TIGR02242"/>
    <property type="match status" value="1"/>
</dbReference>
<dbReference type="InterPro" id="IPR011748">
    <property type="entry name" value="Unchr_phage_tail-like"/>
</dbReference>
<organism evidence="2 3">
    <name type="scientific">Streptomyces venezuelae</name>
    <dbReference type="NCBI Taxonomy" id="54571"/>
    <lineage>
        <taxon>Bacteria</taxon>
        <taxon>Bacillati</taxon>
        <taxon>Actinomycetota</taxon>
        <taxon>Actinomycetes</taxon>
        <taxon>Kitasatosporales</taxon>
        <taxon>Streptomycetaceae</taxon>
        <taxon>Streptomyces</taxon>
    </lineage>
</organism>
<evidence type="ECO:0000313" key="3">
    <source>
        <dbReference type="Proteomes" id="UP000322927"/>
    </source>
</evidence>
<sequence length="244" mass="25018">MRASWVKSEVTGAYAAQAGHSPEAAGGAGGGGDRHGPGGGSDGGDGGDGGDSHGDGQASRRGSLPGLGSAHPIGDQLPAVFADDDFILRFVSGLDVVLAPVFAVLDSLEAYFTPSLTPEDFLDWLTDWVGTELDGTEPLATRRHAVASAVDLHRVRGTRRGLAAAVELAFGVRPEIAESGGATWSARPLGAFPGTPRPALHVTLRVHDPASVDTHRLRAVVAAARPAHLPFTAEVTATPFPEGT</sequence>
<dbReference type="Pfam" id="PF09684">
    <property type="entry name" value="Tail_P2_I"/>
    <property type="match status" value="1"/>
</dbReference>
<dbReference type="AlphaFoldDB" id="A0A5P2CC74"/>
<gene>
    <name evidence="2" type="ORF">DEJ48_09015</name>
</gene>
<evidence type="ECO:0000256" key="1">
    <source>
        <dbReference type="SAM" id="MobiDB-lite"/>
    </source>
</evidence>
<evidence type="ECO:0000313" key="2">
    <source>
        <dbReference type="EMBL" id="QES38911.1"/>
    </source>
</evidence>
<accession>A0A5P2CC74</accession>
<feature type="compositionally biased region" description="Gly residues" evidence="1">
    <location>
        <begin position="26"/>
        <end position="49"/>
    </location>
</feature>
<dbReference type="InterPro" id="IPR006521">
    <property type="entry name" value="Tail_protein_I"/>
</dbReference>
<dbReference type="EMBL" id="CP029192">
    <property type="protein sequence ID" value="QES38911.1"/>
    <property type="molecule type" value="Genomic_DNA"/>
</dbReference>
<dbReference type="Proteomes" id="UP000322927">
    <property type="component" value="Chromosome"/>
</dbReference>
<feature type="region of interest" description="Disordered" evidence="1">
    <location>
        <begin position="14"/>
        <end position="69"/>
    </location>
</feature>
<reference evidence="2 3" key="1">
    <citation type="submission" date="2018-05" db="EMBL/GenBank/DDBJ databases">
        <title>Streptomyces venezuelae.</title>
        <authorList>
            <person name="Kim W."/>
            <person name="Lee N."/>
            <person name="Cho B.-K."/>
        </authorList>
    </citation>
    <scope>NUCLEOTIDE SEQUENCE [LARGE SCALE GENOMIC DNA]</scope>
    <source>
        <strain evidence="2 3">ATCC 14584</strain>
    </source>
</reference>